<dbReference type="PANTHER" id="PTHR43499:SF1">
    <property type="entry name" value="ABC TRANSPORTER I FAMILY MEMBER 1"/>
    <property type="match status" value="1"/>
</dbReference>
<dbReference type="InterPro" id="IPR003593">
    <property type="entry name" value="AAA+_ATPase"/>
</dbReference>
<dbReference type="STRING" id="630626.EBL_c21440"/>
<dbReference type="RefSeq" id="WP_002443537.1">
    <property type="nucleotide sequence ID" value="NC_017910.1"/>
</dbReference>
<gene>
    <name evidence="8" type="primary">ccmA1</name>
    <name evidence="8" type="ordered locus">EBL_c21440</name>
</gene>
<evidence type="ECO:0000259" key="7">
    <source>
        <dbReference type="PROSITE" id="PS50893"/>
    </source>
</evidence>
<keyword evidence="3" id="KW-0201">Cytochrome c-type biogenesis</keyword>
<dbReference type="PANTHER" id="PTHR43499">
    <property type="entry name" value="ABC TRANSPORTER I FAMILY MEMBER 1"/>
    <property type="match status" value="1"/>
</dbReference>
<protein>
    <submittedName>
        <fullName evidence="8">Heme exporter protein A</fullName>
    </submittedName>
</protein>
<dbReference type="eggNOG" id="COG4133">
    <property type="taxonomic scope" value="Bacteria"/>
</dbReference>
<dbReference type="GO" id="GO:0022857">
    <property type="term" value="F:transmembrane transporter activity"/>
    <property type="evidence" value="ECO:0007669"/>
    <property type="project" value="InterPro"/>
</dbReference>
<keyword evidence="6" id="KW-0472">Membrane</keyword>
<name>I2B9N1_SHIBC</name>
<accession>I2B9N1</accession>
<dbReference type="SUPFAM" id="SSF52540">
    <property type="entry name" value="P-loop containing nucleoside triphosphate hydrolases"/>
    <property type="match status" value="1"/>
</dbReference>
<keyword evidence="1" id="KW-0813">Transport</keyword>
<dbReference type="GO" id="GO:0017004">
    <property type="term" value="P:cytochrome complex assembly"/>
    <property type="evidence" value="ECO:0007669"/>
    <property type="project" value="UniProtKB-KW"/>
</dbReference>
<dbReference type="Pfam" id="PF00005">
    <property type="entry name" value="ABC_tran"/>
    <property type="match status" value="1"/>
</dbReference>
<dbReference type="CDD" id="cd03231">
    <property type="entry name" value="ABC_CcmA_heme_exporter"/>
    <property type="match status" value="1"/>
</dbReference>
<sequence length="213" mass="22973">MQTGDTQRLQARSLSCTRDGRALFDDLSFTIGAGEWVQISGANGAGKTTLLRMLTGLAVPESGQVCYGGSPLSQVRGAFYPQLLWIGHQPGVNARLSALENLAFYHPDATAAQYLEALACCGLAGYEDLPVARLSAGQQRRVALSRLWLTRATIWILDEPFTALDASGVAHLTRHMAAHTRQGGMVILTTHQPLMAGAWNIRRIALPYGEGRA</sequence>
<evidence type="ECO:0000256" key="2">
    <source>
        <dbReference type="ARBA" id="ARBA00022741"/>
    </source>
</evidence>
<organism evidence="8 9">
    <name type="scientific">Shimwellia blattae (strain ATCC 29907 / DSM 4481 / JCM 1650 / NBRC 105725 / CDC 9005-74)</name>
    <name type="common">Escherichia blattae</name>
    <dbReference type="NCBI Taxonomy" id="630626"/>
    <lineage>
        <taxon>Bacteria</taxon>
        <taxon>Pseudomonadati</taxon>
        <taxon>Pseudomonadota</taxon>
        <taxon>Gammaproteobacteria</taxon>
        <taxon>Enterobacterales</taxon>
        <taxon>Enterobacteriaceae</taxon>
        <taxon>Shimwellia</taxon>
    </lineage>
</organism>
<dbReference type="InterPro" id="IPR005895">
    <property type="entry name" value="ABC_transptr_haem_export_CcmA"/>
</dbReference>
<evidence type="ECO:0000256" key="3">
    <source>
        <dbReference type="ARBA" id="ARBA00022748"/>
    </source>
</evidence>
<evidence type="ECO:0000313" key="9">
    <source>
        <dbReference type="Proteomes" id="UP000001955"/>
    </source>
</evidence>
<feature type="domain" description="ABC transporter" evidence="7">
    <location>
        <begin position="9"/>
        <end position="213"/>
    </location>
</feature>
<dbReference type="GO" id="GO:0005524">
    <property type="term" value="F:ATP binding"/>
    <property type="evidence" value="ECO:0007669"/>
    <property type="project" value="UniProtKB-KW"/>
</dbReference>
<dbReference type="InterPro" id="IPR027417">
    <property type="entry name" value="P-loop_NTPase"/>
</dbReference>
<dbReference type="Proteomes" id="UP000001955">
    <property type="component" value="Chromosome"/>
</dbReference>
<evidence type="ECO:0000313" key="8">
    <source>
        <dbReference type="EMBL" id="AFJ47235.1"/>
    </source>
</evidence>
<dbReference type="NCBIfam" id="NF010061">
    <property type="entry name" value="PRK13538.1"/>
    <property type="match status" value="1"/>
</dbReference>
<keyword evidence="5" id="KW-1278">Translocase</keyword>
<dbReference type="InterPro" id="IPR003439">
    <property type="entry name" value="ABC_transporter-like_ATP-bd"/>
</dbReference>
<reference evidence="8 9" key="1">
    <citation type="journal article" date="2012" name="J. Bacteriol.">
        <title>Complete genome sequence of the B12-producing Shimwellia blattae strain DSM 4481, isolated from a cockroach.</title>
        <authorList>
            <person name="Brzuszkiewicz E."/>
            <person name="Waschkowitz T."/>
            <person name="Wiezer A."/>
            <person name="Daniel R."/>
        </authorList>
    </citation>
    <scope>NUCLEOTIDE SEQUENCE [LARGE SCALE GENOMIC DNA]</scope>
    <source>
        <strain evidence="9">ATCC 29907 / DSM 4481 / JCM 1650 / NBRC 105725 / CDC 9005-74</strain>
    </source>
</reference>
<dbReference type="PROSITE" id="PS00211">
    <property type="entry name" value="ABC_TRANSPORTER_1"/>
    <property type="match status" value="1"/>
</dbReference>
<evidence type="ECO:0000256" key="1">
    <source>
        <dbReference type="ARBA" id="ARBA00022448"/>
    </source>
</evidence>
<evidence type="ECO:0000256" key="4">
    <source>
        <dbReference type="ARBA" id="ARBA00022840"/>
    </source>
</evidence>
<dbReference type="PROSITE" id="PS50893">
    <property type="entry name" value="ABC_TRANSPORTER_2"/>
    <property type="match status" value="1"/>
</dbReference>
<dbReference type="Gene3D" id="3.40.50.300">
    <property type="entry name" value="P-loop containing nucleotide triphosphate hydrolases"/>
    <property type="match status" value="1"/>
</dbReference>
<dbReference type="HOGENOM" id="CLU_000604_1_2_6"/>
<dbReference type="KEGG" id="ebt:EBL_c21440"/>
<keyword evidence="9" id="KW-1185">Reference proteome</keyword>
<evidence type="ECO:0000256" key="5">
    <source>
        <dbReference type="ARBA" id="ARBA00022967"/>
    </source>
</evidence>
<accession>K6UUY1</accession>
<dbReference type="EMBL" id="CP001560">
    <property type="protein sequence ID" value="AFJ47235.1"/>
    <property type="molecule type" value="Genomic_DNA"/>
</dbReference>
<evidence type="ECO:0000256" key="6">
    <source>
        <dbReference type="ARBA" id="ARBA00023136"/>
    </source>
</evidence>
<keyword evidence="2" id="KW-0547">Nucleotide-binding</keyword>
<dbReference type="OrthoDB" id="9800654at2"/>
<keyword evidence="4" id="KW-0067">ATP-binding</keyword>
<proteinExistence type="predicted"/>
<dbReference type="AlphaFoldDB" id="I2B9N1"/>
<dbReference type="NCBIfam" id="TIGR01189">
    <property type="entry name" value="ccmA"/>
    <property type="match status" value="1"/>
</dbReference>
<dbReference type="GO" id="GO:0016887">
    <property type="term" value="F:ATP hydrolysis activity"/>
    <property type="evidence" value="ECO:0007669"/>
    <property type="project" value="InterPro"/>
</dbReference>
<dbReference type="SMART" id="SM00382">
    <property type="entry name" value="AAA"/>
    <property type="match status" value="1"/>
</dbReference>
<dbReference type="PATRIC" id="fig|630626.3.peg.2080"/>
<dbReference type="InterPro" id="IPR017871">
    <property type="entry name" value="ABC_transporter-like_CS"/>
</dbReference>